<dbReference type="Gene3D" id="3.30.230.10">
    <property type="match status" value="1"/>
</dbReference>
<dbReference type="SMART" id="SM00228">
    <property type="entry name" value="PDZ"/>
    <property type="match status" value="1"/>
</dbReference>
<dbReference type="GO" id="GO:0008233">
    <property type="term" value="F:peptidase activity"/>
    <property type="evidence" value="ECO:0007669"/>
    <property type="project" value="UniProtKB-KW"/>
</dbReference>
<dbReference type="SUPFAM" id="SSF50156">
    <property type="entry name" value="PDZ domain-like"/>
    <property type="match status" value="1"/>
</dbReference>
<dbReference type="RefSeq" id="WP_128386689.1">
    <property type="nucleotide sequence ID" value="NZ_CP035037.1"/>
</dbReference>
<dbReference type="PROSITE" id="PS50106">
    <property type="entry name" value="PDZ"/>
    <property type="match status" value="1"/>
</dbReference>
<keyword evidence="2" id="KW-0645">Protease</keyword>
<dbReference type="InterPro" id="IPR008269">
    <property type="entry name" value="Lon_proteolytic"/>
</dbReference>
<name>A0ABX5QF05_9MICO</name>
<dbReference type="Gene3D" id="2.30.42.10">
    <property type="match status" value="1"/>
</dbReference>
<keyword evidence="2" id="KW-0378">Hydrolase</keyword>
<dbReference type="Pfam" id="PF05362">
    <property type="entry name" value="Lon_C"/>
    <property type="match status" value="1"/>
</dbReference>
<reference evidence="2 3" key="1">
    <citation type="submission" date="2019-01" db="EMBL/GenBank/DDBJ databases">
        <title>Leucobacter muris sp. nov. isolated from the nose of a laboratory mouse.</title>
        <authorList>
            <person name="Benga L."/>
            <person name="Sproeer C."/>
            <person name="Schumann P."/>
            <person name="Verbarg S."/>
            <person name="Bunk B."/>
            <person name="Engelhardt E."/>
            <person name="Benten P.M."/>
            <person name="Sager M."/>
        </authorList>
    </citation>
    <scope>NUCLEOTIDE SEQUENCE [LARGE SCALE GENOMIC DNA]</scope>
    <source>
        <strain evidence="2 3">DSM 101948</strain>
    </source>
</reference>
<evidence type="ECO:0000313" key="2">
    <source>
        <dbReference type="EMBL" id="QAB17578.1"/>
    </source>
</evidence>
<dbReference type="SUPFAM" id="SSF54211">
    <property type="entry name" value="Ribosomal protein S5 domain 2-like"/>
    <property type="match status" value="1"/>
</dbReference>
<dbReference type="GO" id="GO:0006508">
    <property type="term" value="P:proteolysis"/>
    <property type="evidence" value="ECO:0007669"/>
    <property type="project" value="UniProtKB-KW"/>
</dbReference>
<accession>A0ABX5QF05</accession>
<protein>
    <submittedName>
        <fullName evidence="2">ATP-dependent serine protease</fullName>
    </submittedName>
</protein>
<dbReference type="Proteomes" id="UP000285768">
    <property type="component" value="Chromosome"/>
</dbReference>
<keyword evidence="3" id="KW-1185">Reference proteome</keyword>
<dbReference type="Pfam" id="PF13180">
    <property type="entry name" value="PDZ_2"/>
    <property type="match status" value="1"/>
</dbReference>
<evidence type="ECO:0000313" key="3">
    <source>
        <dbReference type="Proteomes" id="UP000285768"/>
    </source>
</evidence>
<feature type="domain" description="PDZ" evidence="1">
    <location>
        <begin position="131"/>
        <end position="208"/>
    </location>
</feature>
<dbReference type="EMBL" id="CP035037">
    <property type="protein sequence ID" value="QAB17578.1"/>
    <property type="molecule type" value="Genomic_DNA"/>
</dbReference>
<gene>
    <name evidence="2" type="ORF">Leucomu_06250</name>
</gene>
<evidence type="ECO:0000259" key="1">
    <source>
        <dbReference type="PROSITE" id="PS50106"/>
    </source>
</evidence>
<proteinExistence type="predicted"/>
<organism evidence="2 3">
    <name type="scientific">Leucobacter muris</name>
    <dbReference type="NCBI Taxonomy" id="1935379"/>
    <lineage>
        <taxon>Bacteria</taxon>
        <taxon>Bacillati</taxon>
        <taxon>Actinomycetota</taxon>
        <taxon>Actinomycetes</taxon>
        <taxon>Micrococcales</taxon>
        <taxon>Microbacteriaceae</taxon>
        <taxon>Leucobacter</taxon>
    </lineage>
</organism>
<dbReference type="InterPro" id="IPR020568">
    <property type="entry name" value="Ribosomal_Su5_D2-typ_SF"/>
</dbReference>
<dbReference type="InterPro" id="IPR014721">
    <property type="entry name" value="Ribsml_uS5_D2-typ_fold_subgr"/>
</dbReference>
<dbReference type="InterPro" id="IPR036034">
    <property type="entry name" value="PDZ_sf"/>
</dbReference>
<sequence length="362" mass="37695">MNDDRIERRRLRIMITLALVACAVLLAALIPSPFVVERPGPVVNTLGEVELEDGEVEPVIAVEDAELYEADGELNLLTVSILGDPAHPRSWLSLVPSLFDPAQRVAPVAEFYPEGVTLEQRQTQNAAYMDSSQMQAAAAAFRWLGEAVPVELSVAAVIEDGPSDGVLREGDVLLTADGAPIADFAELRALVTDAGAGGRIVLGIEREGVPQQAVIEPRIPQGGDEPLIGATIASSYELPNEVDISLSQIGGPSAGLVFALGLVERLTPGTMVDGSIISATGTISGTGEVGAIGGLAQKMWAADRAESDLFLMPIGNCGDLPERRPEGLRIAPVATLDEAISAVEVVAAGEEPAGLERCGAGA</sequence>
<dbReference type="InterPro" id="IPR001478">
    <property type="entry name" value="PDZ"/>
</dbReference>